<dbReference type="HOGENOM" id="CLU_1571157_0_0_1"/>
<sequence length="170" mass="18908">MFPFVITNIFNALQQGLTMEECKSYVQFSLFAGTTIVICAELMFLVRTYALWRRSRTALIIIIVNFMAFLVPLLVILVLFDSGITMIPISSITSCVADAQSHVLVWAYVIFVIGETEILLSTVYQAVRCYRGVGGGNQLLAVLVQNNTFYFCCSLDVLSVLCNGGFDNVF</sequence>
<dbReference type="InParanoid" id="A0A0D0D5E9"/>
<proteinExistence type="predicted"/>
<name>A0A0D0D5E9_9AGAM</name>
<dbReference type="AlphaFoldDB" id="A0A0D0D5E9"/>
<gene>
    <name evidence="2" type="ORF">PAXRUDRAFT_608446</name>
</gene>
<dbReference type="EMBL" id="KN825339">
    <property type="protein sequence ID" value="KIK91862.1"/>
    <property type="molecule type" value="Genomic_DNA"/>
</dbReference>
<reference evidence="2 3" key="1">
    <citation type="submission" date="2014-04" db="EMBL/GenBank/DDBJ databases">
        <authorList>
            <consortium name="DOE Joint Genome Institute"/>
            <person name="Kuo A."/>
            <person name="Kohler A."/>
            <person name="Jargeat P."/>
            <person name="Nagy L.G."/>
            <person name="Floudas D."/>
            <person name="Copeland A."/>
            <person name="Barry K.W."/>
            <person name="Cichocki N."/>
            <person name="Veneault-Fourrey C."/>
            <person name="LaButti K."/>
            <person name="Lindquist E.A."/>
            <person name="Lipzen A."/>
            <person name="Lundell T."/>
            <person name="Morin E."/>
            <person name="Murat C."/>
            <person name="Sun H."/>
            <person name="Tunlid A."/>
            <person name="Henrissat B."/>
            <person name="Grigoriev I.V."/>
            <person name="Hibbett D.S."/>
            <person name="Martin F."/>
            <person name="Nordberg H.P."/>
            <person name="Cantor M.N."/>
            <person name="Hua S.X."/>
        </authorList>
    </citation>
    <scope>NUCLEOTIDE SEQUENCE [LARGE SCALE GENOMIC DNA]</scope>
    <source>
        <strain evidence="2 3">Ve08.2h10</strain>
    </source>
</reference>
<evidence type="ECO:0000313" key="2">
    <source>
        <dbReference type="EMBL" id="KIK91862.1"/>
    </source>
</evidence>
<dbReference type="Proteomes" id="UP000054538">
    <property type="component" value="Unassembled WGS sequence"/>
</dbReference>
<protein>
    <submittedName>
        <fullName evidence="2">Uncharacterized protein</fullName>
    </submittedName>
</protein>
<keyword evidence="1" id="KW-0472">Membrane</keyword>
<keyword evidence="1" id="KW-1133">Transmembrane helix</keyword>
<dbReference type="OrthoDB" id="2679375at2759"/>
<reference evidence="3" key="2">
    <citation type="submission" date="2015-01" db="EMBL/GenBank/DDBJ databases">
        <title>Evolutionary Origins and Diversification of the Mycorrhizal Mutualists.</title>
        <authorList>
            <consortium name="DOE Joint Genome Institute"/>
            <consortium name="Mycorrhizal Genomics Consortium"/>
            <person name="Kohler A."/>
            <person name="Kuo A."/>
            <person name="Nagy L.G."/>
            <person name="Floudas D."/>
            <person name="Copeland A."/>
            <person name="Barry K.W."/>
            <person name="Cichocki N."/>
            <person name="Veneault-Fourrey C."/>
            <person name="LaButti K."/>
            <person name="Lindquist E.A."/>
            <person name="Lipzen A."/>
            <person name="Lundell T."/>
            <person name="Morin E."/>
            <person name="Murat C."/>
            <person name="Riley R."/>
            <person name="Ohm R."/>
            <person name="Sun H."/>
            <person name="Tunlid A."/>
            <person name="Henrissat B."/>
            <person name="Grigoriev I.V."/>
            <person name="Hibbett D.S."/>
            <person name="Martin F."/>
        </authorList>
    </citation>
    <scope>NUCLEOTIDE SEQUENCE [LARGE SCALE GENOMIC DNA]</scope>
    <source>
        <strain evidence="3">Ve08.2h10</strain>
    </source>
</reference>
<accession>A0A0D0D5E9</accession>
<feature type="transmembrane region" description="Helical" evidence="1">
    <location>
        <begin position="25"/>
        <end position="46"/>
    </location>
</feature>
<evidence type="ECO:0000256" key="1">
    <source>
        <dbReference type="SAM" id="Phobius"/>
    </source>
</evidence>
<feature type="transmembrane region" description="Helical" evidence="1">
    <location>
        <begin position="58"/>
        <end position="80"/>
    </location>
</feature>
<evidence type="ECO:0000313" key="3">
    <source>
        <dbReference type="Proteomes" id="UP000054538"/>
    </source>
</evidence>
<organism evidence="2 3">
    <name type="scientific">Paxillus rubicundulus Ve08.2h10</name>
    <dbReference type="NCBI Taxonomy" id="930991"/>
    <lineage>
        <taxon>Eukaryota</taxon>
        <taxon>Fungi</taxon>
        <taxon>Dikarya</taxon>
        <taxon>Basidiomycota</taxon>
        <taxon>Agaricomycotina</taxon>
        <taxon>Agaricomycetes</taxon>
        <taxon>Agaricomycetidae</taxon>
        <taxon>Boletales</taxon>
        <taxon>Paxilineae</taxon>
        <taxon>Paxillaceae</taxon>
        <taxon>Paxillus</taxon>
    </lineage>
</organism>
<keyword evidence="1" id="KW-0812">Transmembrane</keyword>
<keyword evidence="3" id="KW-1185">Reference proteome</keyword>